<evidence type="ECO:0000256" key="8">
    <source>
        <dbReference type="ARBA" id="ARBA00023014"/>
    </source>
</evidence>
<dbReference type="SMART" id="SM00987">
    <property type="entry name" value="UreE_C"/>
    <property type="match status" value="1"/>
</dbReference>
<dbReference type="KEGG" id="pacr:FXN63_06780"/>
<dbReference type="AlphaFoldDB" id="A0A5C0AXL4"/>
<dbReference type="SUPFAM" id="SSF52141">
    <property type="entry name" value="Uracil-DNA glycosylase-like"/>
    <property type="match status" value="1"/>
</dbReference>
<accession>A0A5C0AXL4</accession>
<dbReference type="Pfam" id="PF13566">
    <property type="entry name" value="DUF4130"/>
    <property type="match status" value="1"/>
</dbReference>
<dbReference type="PANTHER" id="PTHR33693:SF9">
    <property type="entry name" value="TYPE-4 URACIL-DNA GLYCOSYLASE"/>
    <property type="match status" value="1"/>
</dbReference>
<evidence type="ECO:0000259" key="10">
    <source>
        <dbReference type="SMART" id="SM00986"/>
    </source>
</evidence>
<keyword evidence="9" id="KW-0234">DNA repair</keyword>
<dbReference type="InterPro" id="IPR023875">
    <property type="entry name" value="DNA_repair_put"/>
</dbReference>
<proteinExistence type="inferred from homology"/>
<keyword evidence="7" id="KW-0408">Iron</keyword>
<evidence type="ECO:0000313" key="12">
    <source>
        <dbReference type="Proteomes" id="UP000325161"/>
    </source>
</evidence>
<evidence type="ECO:0000256" key="2">
    <source>
        <dbReference type="ARBA" id="ARBA00019403"/>
    </source>
</evidence>
<evidence type="ECO:0000256" key="1">
    <source>
        <dbReference type="ARBA" id="ARBA00006521"/>
    </source>
</evidence>
<keyword evidence="3" id="KW-0004">4Fe-4S</keyword>
<dbReference type="NCBIfam" id="TIGR00758">
    <property type="entry name" value="UDG_fam4"/>
    <property type="match status" value="1"/>
</dbReference>
<dbReference type="InterPro" id="IPR005122">
    <property type="entry name" value="Uracil-DNA_glycosylase-like"/>
</dbReference>
<evidence type="ECO:0000256" key="9">
    <source>
        <dbReference type="ARBA" id="ARBA00023204"/>
    </source>
</evidence>
<feature type="domain" description="Uracil-DNA glycosylase-like" evidence="10">
    <location>
        <begin position="343"/>
        <end position="499"/>
    </location>
</feature>
<dbReference type="InterPro" id="IPR025404">
    <property type="entry name" value="DUF4130"/>
</dbReference>
<keyword evidence="5" id="KW-0227">DNA damage</keyword>
<dbReference type="SMART" id="SM00986">
    <property type="entry name" value="UDG"/>
    <property type="match status" value="1"/>
</dbReference>
<evidence type="ECO:0000256" key="5">
    <source>
        <dbReference type="ARBA" id="ARBA00022763"/>
    </source>
</evidence>
<keyword evidence="6" id="KW-0378">Hydrolase</keyword>
<sequence length="516" mass="56881">MSTRHRYEIADFEAWRRIARELLLAGVPPHDVDWLDVSDSGSHTLSLFESAGGDVSAARAPAMKPNSSADLFSAADVSGADHQQMPSSDVAEHAAPVLRVSRQCLDVLRSAAMFRDAGRWALLYQALWRWQQGDQAAISPADSDGARIHVMVKAVQHEIHRMHAYVRFRETQGERPAGSPQFIAWFEPVHEILRAGAPYFRQRMGRASWMIATPGGIAQCHGEDIEYGPPIPQPPPIDDAGESLWLSYYQHTFNPSRVNARVMTQHMPVRYWKNLPEGKLIPGLVAQANAGSQQLGQTDSVGARKGAPIRVSAARAMPVREAPRTLDTCTRCELGRHATQGVAGIGPRNASIMLVGEQPGDQEDLQGTVFVGPAGQLLNQALEAATLSRDAIYLTNAVKHFKWEPRGKRRLHKTPAQQEVDACRYWLEQELTEVAPKVIVTLGATALRSVLNHARIKLQDQRGRPLRHGDTWVIPTWHPAYVLRVPDPRARTDALADIVAALRQAQALSESDVVAG</sequence>
<dbReference type="GO" id="GO:0006281">
    <property type="term" value="P:DNA repair"/>
    <property type="evidence" value="ECO:0007669"/>
    <property type="project" value="UniProtKB-KW"/>
</dbReference>
<dbReference type="Gene3D" id="3.40.470.10">
    <property type="entry name" value="Uracil-DNA glycosylase-like domain"/>
    <property type="match status" value="1"/>
</dbReference>
<dbReference type="GO" id="GO:0097506">
    <property type="term" value="F:deaminated base DNA N-glycosylase activity"/>
    <property type="evidence" value="ECO:0007669"/>
    <property type="project" value="UniProtKB-ARBA"/>
</dbReference>
<dbReference type="Pfam" id="PF03167">
    <property type="entry name" value="UDG"/>
    <property type="match status" value="1"/>
</dbReference>
<evidence type="ECO:0000256" key="6">
    <source>
        <dbReference type="ARBA" id="ARBA00022801"/>
    </source>
</evidence>
<dbReference type="PANTHER" id="PTHR33693">
    <property type="entry name" value="TYPE-5 URACIL-DNA GLYCOSYLASE"/>
    <property type="match status" value="1"/>
</dbReference>
<dbReference type="Proteomes" id="UP000325161">
    <property type="component" value="Chromosome"/>
</dbReference>
<dbReference type="EMBL" id="CP043046">
    <property type="protein sequence ID" value="QEI05580.1"/>
    <property type="molecule type" value="Genomic_DNA"/>
</dbReference>
<organism evidence="11 12">
    <name type="scientific">Pigmentiphaga aceris</name>
    <dbReference type="NCBI Taxonomy" id="1940612"/>
    <lineage>
        <taxon>Bacteria</taxon>
        <taxon>Pseudomonadati</taxon>
        <taxon>Pseudomonadota</taxon>
        <taxon>Betaproteobacteria</taxon>
        <taxon>Burkholderiales</taxon>
        <taxon>Alcaligenaceae</taxon>
        <taxon>Pigmentiphaga</taxon>
    </lineage>
</organism>
<comment type="similarity">
    <text evidence="1">Belongs to the uracil-DNA glycosylase (UDG) superfamily. Type 4 (UDGa) family.</text>
</comment>
<dbReference type="CDD" id="cd10030">
    <property type="entry name" value="UDG-F4_TTUDGA_SPO1dp_like"/>
    <property type="match status" value="1"/>
</dbReference>
<dbReference type="NCBIfam" id="TIGR03914">
    <property type="entry name" value="UDG_fam_dom"/>
    <property type="match status" value="1"/>
</dbReference>
<dbReference type="GO" id="GO:0051539">
    <property type="term" value="F:4 iron, 4 sulfur cluster binding"/>
    <property type="evidence" value="ECO:0007669"/>
    <property type="project" value="UniProtKB-KW"/>
</dbReference>
<dbReference type="OrthoDB" id="5290748at2"/>
<dbReference type="InterPro" id="IPR005273">
    <property type="entry name" value="Ura-DNA_glyco_family4"/>
</dbReference>
<dbReference type="InterPro" id="IPR036895">
    <property type="entry name" value="Uracil-DNA_glycosylase-like_sf"/>
</dbReference>
<gene>
    <name evidence="11" type="ORF">FXN63_06780</name>
</gene>
<dbReference type="NCBIfam" id="TIGR03915">
    <property type="entry name" value="SAM_7_link_chp"/>
    <property type="match status" value="1"/>
</dbReference>
<evidence type="ECO:0000256" key="4">
    <source>
        <dbReference type="ARBA" id="ARBA00022723"/>
    </source>
</evidence>
<dbReference type="InterPro" id="IPR051536">
    <property type="entry name" value="UDG_Type-4/5"/>
</dbReference>
<protein>
    <recommendedName>
        <fullName evidence="2">Type-4 uracil-DNA glycosylase</fullName>
    </recommendedName>
</protein>
<name>A0A5C0AXL4_9BURK</name>
<reference evidence="11 12" key="1">
    <citation type="submission" date="2019-08" db="EMBL/GenBank/DDBJ databases">
        <title>Amphibian skin-associated Pigmentiphaga: genome sequence and occurrence across geography and hosts.</title>
        <authorList>
            <person name="Bletz M.C."/>
            <person name="Bunk B."/>
            <person name="Sproeer C."/>
            <person name="Biwer P."/>
            <person name="Reiter S."/>
            <person name="Rabemananjara F.C.E."/>
            <person name="Schulz S."/>
            <person name="Overmann J."/>
            <person name="Vences M."/>
        </authorList>
    </citation>
    <scope>NUCLEOTIDE SEQUENCE [LARGE SCALE GENOMIC DNA]</scope>
    <source>
        <strain evidence="11 12">Mada1488</strain>
    </source>
</reference>
<evidence type="ECO:0000313" key="11">
    <source>
        <dbReference type="EMBL" id="QEI05580.1"/>
    </source>
</evidence>
<evidence type="ECO:0000256" key="3">
    <source>
        <dbReference type="ARBA" id="ARBA00022485"/>
    </source>
</evidence>
<keyword evidence="12" id="KW-1185">Reference proteome</keyword>
<dbReference type="GO" id="GO:0046872">
    <property type="term" value="F:metal ion binding"/>
    <property type="evidence" value="ECO:0007669"/>
    <property type="project" value="UniProtKB-KW"/>
</dbReference>
<keyword evidence="8" id="KW-0411">Iron-sulfur</keyword>
<dbReference type="RefSeq" id="WP_148813931.1">
    <property type="nucleotide sequence ID" value="NZ_CP043046.1"/>
</dbReference>
<keyword evidence="4" id="KW-0479">Metal-binding</keyword>
<evidence type="ECO:0000256" key="7">
    <source>
        <dbReference type="ARBA" id="ARBA00023004"/>
    </source>
</evidence>